<evidence type="ECO:0000256" key="2">
    <source>
        <dbReference type="ARBA" id="ARBA00012682"/>
    </source>
</evidence>
<dbReference type="SUPFAM" id="SSF54719">
    <property type="entry name" value="Fe,Mn superoxide dismutase (SOD), C-terminal domain"/>
    <property type="match status" value="1"/>
</dbReference>
<dbReference type="InterPro" id="IPR036324">
    <property type="entry name" value="Mn/Fe_SOD_N_sf"/>
</dbReference>
<sequence length="201" mass="22167">MAFTLPSLPYSFDALEPHIDAKTMEIHHGKHHNGYVTNLNNAIAGTDLEGKSLEDLMQVAGSNVAVRNNGGGHWNHSLFWQVLSPTGGGEPTGDLSGAINAKFGNFDSFKEVFNKAAATRFGSGWAWLIVTTSGQLEVVSTANQDNPLMDVAEIKGTPILGLDVWEHAYYLNYQNRRPDYVSAFWNVINWAEVDRRYKAAL</sequence>
<dbReference type="InterPro" id="IPR019831">
    <property type="entry name" value="Mn/Fe_SOD_N"/>
</dbReference>
<dbReference type="PANTHER" id="PTHR43595">
    <property type="entry name" value="37S RIBOSOMAL PROTEIN S26, MITOCHONDRIAL"/>
    <property type="match status" value="1"/>
</dbReference>
<keyword evidence="9" id="KW-1185">Reference proteome</keyword>
<dbReference type="PIRSF" id="PIRSF000349">
    <property type="entry name" value="SODismutase"/>
    <property type="match status" value="1"/>
</dbReference>
<comment type="catalytic activity">
    <reaction evidence="5">
        <text>2 superoxide + 2 H(+) = H2O2 + O2</text>
        <dbReference type="Rhea" id="RHEA:20696"/>
        <dbReference type="ChEBI" id="CHEBI:15378"/>
        <dbReference type="ChEBI" id="CHEBI:15379"/>
        <dbReference type="ChEBI" id="CHEBI:16240"/>
        <dbReference type="ChEBI" id="CHEBI:18421"/>
        <dbReference type="EC" id="1.15.1.1"/>
    </reaction>
</comment>
<dbReference type="InterPro" id="IPR036314">
    <property type="entry name" value="SOD_C_sf"/>
</dbReference>
<feature type="domain" description="Manganese/iron superoxide dismutase N-terminal" evidence="6">
    <location>
        <begin position="3"/>
        <end position="84"/>
    </location>
</feature>
<evidence type="ECO:0000256" key="4">
    <source>
        <dbReference type="ARBA" id="ARBA00023002"/>
    </source>
</evidence>
<organism evidence="8 9">
    <name type="scientific">Algoriphagus confluentis</name>
    <dbReference type="NCBI Taxonomy" id="1697556"/>
    <lineage>
        <taxon>Bacteria</taxon>
        <taxon>Pseudomonadati</taxon>
        <taxon>Bacteroidota</taxon>
        <taxon>Cytophagia</taxon>
        <taxon>Cytophagales</taxon>
        <taxon>Cyclobacteriaceae</taxon>
        <taxon>Algoriphagus</taxon>
    </lineage>
</organism>
<name>A0ABQ6PUQ0_9BACT</name>
<dbReference type="InterPro" id="IPR019832">
    <property type="entry name" value="Mn/Fe_SOD_C"/>
</dbReference>
<dbReference type="PRINTS" id="PR01703">
    <property type="entry name" value="MNSODISMTASE"/>
</dbReference>
<dbReference type="SUPFAM" id="SSF46609">
    <property type="entry name" value="Fe,Mn superoxide dismutase (SOD), N-terminal domain"/>
    <property type="match status" value="1"/>
</dbReference>
<dbReference type="Pfam" id="PF02777">
    <property type="entry name" value="Sod_Fe_C"/>
    <property type="match status" value="1"/>
</dbReference>
<keyword evidence="4 5" id="KW-0560">Oxidoreductase</keyword>
<dbReference type="EMBL" id="BTPD01000019">
    <property type="protein sequence ID" value="GMQ31473.1"/>
    <property type="molecule type" value="Genomic_DNA"/>
</dbReference>
<dbReference type="InterPro" id="IPR001189">
    <property type="entry name" value="Mn/Fe_SOD"/>
</dbReference>
<evidence type="ECO:0000259" key="7">
    <source>
        <dbReference type="Pfam" id="PF02777"/>
    </source>
</evidence>
<evidence type="ECO:0000256" key="3">
    <source>
        <dbReference type="ARBA" id="ARBA00022723"/>
    </source>
</evidence>
<accession>A0ABQ6PUQ0</accession>
<proteinExistence type="inferred from homology"/>
<comment type="function">
    <text evidence="5">Destroys radicals which are normally produced within the cells and which are toxic to biological systems.</text>
</comment>
<dbReference type="Gene3D" id="3.55.40.20">
    <property type="entry name" value="Iron/manganese superoxide dismutase, C-terminal domain"/>
    <property type="match status" value="1"/>
</dbReference>
<reference evidence="8 9" key="1">
    <citation type="submission" date="2023-08" db="EMBL/GenBank/DDBJ databases">
        <title>Draft genome sequence of Algoriphagus confluentis.</title>
        <authorList>
            <person name="Takatani N."/>
            <person name="Hosokawa M."/>
            <person name="Sawabe T."/>
        </authorList>
    </citation>
    <scope>NUCLEOTIDE SEQUENCE [LARGE SCALE GENOMIC DNA]</scope>
    <source>
        <strain evidence="8 9">NBRC 111222</strain>
    </source>
</reference>
<dbReference type="PROSITE" id="PS00088">
    <property type="entry name" value="SOD_MN"/>
    <property type="match status" value="1"/>
</dbReference>
<gene>
    <name evidence="8" type="ORF">Aconfl_41170</name>
</gene>
<keyword evidence="3 5" id="KW-0479">Metal-binding</keyword>
<dbReference type="Proteomes" id="UP001338309">
    <property type="component" value="Unassembled WGS sequence"/>
</dbReference>
<dbReference type="Pfam" id="PF00081">
    <property type="entry name" value="Sod_Fe_N"/>
    <property type="match status" value="1"/>
</dbReference>
<dbReference type="InterPro" id="IPR019833">
    <property type="entry name" value="Mn/Fe_SOD_BS"/>
</dbReference>
<feature type="domain" description="Manganese/iron superoxide dismutase C-terminal" evidence="7">
    <location>
        <begin position="91"/>
        <end position="196"/>
    </location>
</feature>
<comment type="similarity">
    <text evidence="1 5">Belongs to the iron/manganese superoxide dismutase family.</text>
</comment>
<evidence type="ECO:0000313" key="8">
    <source>
        <dbReference type="EMBL" id="GMQ31473.1"/>
    </source>
</evidence>
<comment type="caution">
    <text evidence="8">The sequence shown here is derived from an EMBL/GenBank/DDBJ whole genome shotgun (WGS) entry which is preliminary data.</text>
</comment>
<protein>
    <recommendedName>
        <fullName evidence="2 5">Superoxide dismutase</fullName>
        <ecNumber evidence="2 5">1.15.1.1</ecNumber>
    </recommendedName>
</protein>
<evidence type="ECO:0000259" key="6">
    <source>
        <dbReference type="Pfam" id="PF00081"/>
    </source>
</evidence>
<dbReference type="Gene3D" id="1.10.287.990">
    <property type="entry name" value="Fe,Mn superoxide dismutase (SOD) domain"/>
    <property type="match status" value="1"/>
</dbReference>
<evidence type="ECO:0000256" key="1">
    <source>
        <dbReference type="ARBA" id="ARBA00008714"/>
    </source>
</evidence>
<dbReference type="RefSeq" id="WP_338226238.1">
    <property type="nucleotide sequence ID" value="NZ_BTPD01000019.1"/>
</dbReference>
<evidence type="ECO:0000313" key="9">
    <source>
        <dbReference type="Proteomes" id="UP001338309"/>
    </source>
</evidence>
<evidence type="ECO:0000256" key="5">
    <source>
        <dbReference type="RuleBase" id="RU000414"/>
    </source>
</evidence>
<dbReference type="EC" id="1.15.1.1" evidence="2 5"/>
<dbReference type="PANTHER" id="PTHR43595:SF2">
    <property type="entry name" value="SMALL RIBOSOMAL SUBUNIT PROTEIN MS42"/>
    <property type="match status" value="1"/>
</dbReference>